<protein>
    <recommendedName>
        <fullName evidence="8">LIMR family protein</fullName>
    </recommendedName>
</protein>
<proteinExistence type="predicted"/>
<dbReference type="EMBL" id="CAJGYO010000018">
    <property type="protein sequence ID" value="CAD6337922.1"/>
    <property type="molecule type" value="Genomic_DNA"/>
</dbReference>
<evidence type="ECO:0000256" key="5">
    <source>
        <dbReference type="SAM" id="Phobius"/>
    </source>
</evidence>
<evidence type="ECO:0000313" key="7">
    <source>
        <dbReference type="Proteomes" id="UP000604825"/>
    </source>
</evidence>
<dbReference type="InterPro" id="IPR006876">
    <property type="entry name" value="LMBR1-like_membr_prot"/>
</dbReference>
<feature type="transmembrane region" description="Helical" evidence="5">
    <location>
        <begin position="241"/>
        <end position="264"/>
    </location>
</feature>
<organism evidence="6 7">
    <name type="scientific">Miscanthus lutarioriparius</name>
    <dbReference type="NCBI Taxonomy" id="422564"/>
    <lineage>
        <taxon>Eukaryota</taxon>
        <taxon>Viridiplantae</taxon>
        <taxon>Streptophyta</taxon>
        <taxon>Embryophyta</taxon>
        <taxon>Tracheophyta</taxon>
        <taxon>Spermatophyta</taxon>
        <taxon>Magnoliopsida</taxon>
        <taxon>Liliopsida</taxon>
        <taxon>Poales</taxon>
        <taxon>Poaceae</taxon>
        <taxon>PACMAD clade</taxon>
        <taxon>Panicoideae</taxon>
        <taxon>Andropogonodae</taxon>
        <taxon>Andropogoneae</taxon>
        <taxon>Saccharinae</taxon>
        <taxon>Miscanthus</taxon>
    </lineage>
</organism>
<accession>A0A811S8S3</accession>
<comment type="subcellular location">
    <subcellularLocation>
        <location evidence="1">Membrane</location>
        <topology evidence="1">Multi-pass membrane protein</topology>
    </subcellularLocation>
</comment>
<reference evidence="6" key="1">
    <citation type="submission" date="2020-10" db="EMBL/GenBank/DDBJ databases">
        <authorList>
            <person name="Han B."/>
            <person name="Lu T."/>
            <person name="Zhao Q."/>
            <person name="Huang X."/>
            <person name="Zhao Y."/>
        </authorList>
    </citation>
    <scope>NUCLEOTIDE SEQUENCE</scope>
</reference>
<gene>
    <name evidence="6" type="ORF">NCGR_LOCUS62020</name>
</gene>
<keyword evidence="7" id="KW-1185">Reference proteome</keyword>
<feature type="transmembrane region" description="Helical" evidence="5">
    <location>
        <begin position="384"/>
        <end position="403"/>
    </location>
</feature>
<dbReference type="PANTHER" id="PTHR31652:SF0">
    <property type="entry name" value="LIMR FAMILY PROTEIN DDB_G0283707-RELATED"/>
    <property type="match status" value="1"/>
</dbReference>
<dbReference type="Pfam" id="PF04791">
    <property type="entry name" value="LMBR1"/>
    <property type="match status" value="1"/>
</dbReference>
<feature type="transmembrane region" description="Helical" evidence="5">
    <location>
        <begin position="331"/>
        <end position="356"/>
    </location>
</feature>
<evidence type="ECO:0000256" key="3">
    <source>
        <dbReference type="ARBA" id="ARBA00022989"/>
    </source>
</evidence>
<dbReference type="AlphaFoldDB" id="A0A811S8S3"/>
<dbReference type="Proteomes" id="UP000604825">
    <property type="component" value="Unassembled WGS sequence"/>
</dbReference>
<evidence type="ECO:0000313" key="6">
    <source>
        <dbReference type="EMBL" id="CAD6337922.1"/>
    </source>
</evidence>
<feature type="transmembrane region" description="Helical" evidence="5">
    <location>
        <begin position="137"/>
        <end position="170"/>
    </location>
</feature>
<evidence type="ECO:0008006" key="8">
    <source>
        <dbReference type="Google" id="ProtNLM"/>
    </source>
</evidence>
<keyword evidence="3 5" id="KW-1133">Transmembrane helix</keyword>
<dbReference type="GO" id="GO:0016020">
    <property type="term" value="C:membrane"/>
    <property type="evidence" value="ECO:0007669"/>
    <property type="project" value="UniProtKB-SubCell"/>
</dbReference>
<evidence type="ECO:0000256" key="4">
    <source>
        <dbReference type="ARBA" id="ARBA00023136"/>
    </source>
</evidence>
<dbReference type="OrthoDB" id="73273at2759"/>
<keyword evidence="2 5" id="KW-0812">Transmembrane</keyword>
<name>A0A811S8S3_9POAL</name>
<dbReference type="PANTHER" id="PTHR31652">
    <property type="entry name" value="LIMR FAMILY PROTEIN DDB_G0283707-RELATED"/>
    <property type="match status" value="1"/>
</dbReference>
<evidence type="ECO:0000256" key="2">
    <source>
        <dbReference type="ARBA" id="ARBA00022692"/>
    </source>
</evidence>
<evidence type="ECO:0000256" key="1">
    <source>
        <dbReference type="ARBA" id="ARBA00004141"/>
    </source>
</evidence>
<comment type="caution">
    <text evidence="6">The sequence shown here is derived from an EMBL/GenBank/DDBJ whole genome shotgun (WGS) entry which is preliminary data.</text>
</comment>
<feature type="transmembrane region" description="Helical" evidence="5">
    <location>
        <begin position="32"/>
        <end position="53"/>
    </location>
</feature>
<keyword evidence="4 5" id="KW-0472">Membrane</keyword>
<feature type="transmembrane region" description="Helical" evidence="5">
    <location>
        <begin position="284"/>
        <end position="311"/>
    </location>
</feature>
<sequence length="527" mass="59176">MLPAVVANRQACRKAVYNGACNLTLPMKTLWLVVYIVDAVLVFLVIPFAMFYYEGDQDKSVGKRLRTALMWVVASAVVRPRPRHLIRCARISPCSPIPLLIPHSECSSDFSRIGCAASTAPANSQTTWTMRATFPEYVVALTTIVGTVLFTIFGGVGIACLPLGLIFSCIRRPKAVITRSQYIKEATELGKKARELKKAAEALHQEERSGNKGQKWRKNVKALEKAEATWAFTVLGYIGKLIFGVVGLIVSIAWVAHIVIYLLIDPPLSSFLNEVFIKLAGVWGLLGTAAFVFFCLYLLIAVIAGEMMLGLKLVFITIHPMKWGGTLMNSFLFNVGLILLCSISVIQFCATAFAYYAQATAVQEIFGHTLQSLRGIKYLYNYNVFQYGFVALAILTLFYYAIFVRKYKGKKTNHFCNVLFLYIHLHSSRKNQSINFEAHTSKKTKATTLVIFINDVILPKLYKYPSEFNLGENPRVRGLNAELLQTFRSIATSYDFLEEDKEQYEYDDTDDYSLAQLNFARVTCAQE</sequence>